<dbReference type="EMBL" id="QXLS01000001">
    <property type="protein sequence ID" value="RKA11122.1"/>
    <property type="molecule type" value="Genomic_DNA"/>
</dbReference>
<dbReference type="Proteomes" id="UP000379076">
    <property type="component" value="Unassembled WGS sequence"/>
</dbReference>
<evidence type="ECO:0000313" key="67">
    <source>
        <dbReference type="Proteomes" id="UP000350032"/>
    </source>
</evidence>
<evidence type="ECO:0000313" key="56">
    <source>
        <dbReference type="EMBL" id="NYA00677.1"/>
    </source>
</evidence>
<dbReference type="EMBL" id="AALEDS010000014">
    <property type="protein sequence ID" value="ECY6545182.1"/>
    <property type="molecule type" value="Genomic_DNA"/>
</dbReference>
<dbReference type="Proteomes" id="UP000272537">
    <property type="component" value="Unassembled WGS sequence"/>
</dbReference>
<evidence type="ECO:0000313" key="37">
    <source>
        <dbReference type="EMBL" id="EAK9317268.1"/>
    </source>
</evidence>
<keyword evidence="4 7" id="KW-1133">Transmembrane helix</keyword>
<dbReference type="GO" id="GO:0005886">
    <property type="term" value="C:plasma membrane"/>
    <property type="evidence" value="ECO:0007669"/>
    <property type="project" value="UniProtKB-SubCell"/>
</dbReference>
<dbReference type="EMBL" id="AAAQQZ010000005">
    <property type="protein sequence ID" value="EAE1339375.1"/>
    <property type="molecule type" value="Genomic_DNA"/>
</dbReference>
<evidence type="ECO:0000256" key="1">
    <source>
        <dbReference type="ARBA" id="ARBA00004651"/>
    </source>
</evidence>
<evidence type="ECO:0000313" key="33">
    <source>
        <dbReference type="EMBL" id="EAH2282449.1"/>
    </source>
</evidence>
<evidence type="ECO:0000313" key="9">
    <source>
        <dbReference type="EMBL" id="EAC4551403.1"/>
    </source>
</evidence>
<dbReference type="Pfam" id="PF06738">
    <property type="entry name" value="ThrE"/>
    <property type="match status" value="1"/>
</dbReference>
<dbReference type="EMBL" id="DAAIJL010000001">
    <property type="protein sequence ID" value="HAB8555783.1"/>
    <property type="molecule type" value="Genomic_DNA"/>
</dbReference>
<evidence type="ECO:0000313" key="58">
    <source>
        <dbReference type="EMBL" id="OET48608.1"/>
    </source>
</evidence>
<dbReference type="EMBL" id="AAAREG010000007">
    <property type="protein sequence ID" value="EAE2354674.1"/>
    <property type="molecule type" value="Genomic_DNA"/>
</dbReference>
<feature type="transmembrane region" description="Helical" evidence="7">
    <location>
        <begin position="231"/>
        <end position="249"/>
    </location>
</feature>
<evidence type="ECO:0000256" key="2">
    <source>
        <dbReference type="ARBA" id="ARBA00022475"/>
    </source>
</evidence>
<evidence type="ECO:0000313" key="81">
    <source>
        <dbReference type="Proteomes" id="UP000455569"/>
    </source>
</evidence>
<evidence type="ECO:0000313" key="22">
    <source>
        <dbReference type="EMBL" id="EAG1892091.1"/>
    </source>
</evidence>
<proteinExistence type="inferred from homology"/>
<evidence type="ECO:0000256" key="7">
    <source>
        <dbReference type="SAM" id="Phobius"/>
    </source>
</evidence>
<dbReference type="Proteomes" id="UP000345329">
    <property type="component" value="Unassembled WGS sequence"/>
</dbReference>
<dbReference type="EMBL" id="AABAYG010000005">
    <property type="protein sequence ID" value="EAG2245987.1"/>
    <property type="molecule type" value="Genomic_DNA"/>
</dbReference>
<dbReference type="Proteomes" id="UP000841146">
    <property type="component" value="Unassembled WGS sequence"/>
</dbReference>
<feature type="transmembrane region" description="Helical" evidence="7">
    <location>
        <begin position="113"/>
        <end position="135"/>
    </location>
</feature>
<dbReference type="Proteomes" id="UP000368512">
    <property type="component" value="Unassembled WGS sequence"/>
</dbReference>
<evidence type="ECO:0000313" key="68">
    <source>
        <dbReference type="Proteomes" id="UP000354255"/>
    </source>
</evidence>
<evidence type="ECO:0000313" key="99">
    <source>
        <dbReference type="Proteomes" id="UP000549379"/>
    </source>
</evidence>
<evidence type="ECO:0000313" key="85">
    <source>
        <dbReference type="Proteomes" id="UP000478682"/>
    </source>
</evidence>
<evidence type="ECO:0000313" key="30">
    <source>
        <dbReference type="EMBL" id="EAG6990453.1"/>
    </source>
</evidence>
<dbReference type="Proteomes" id="UP000527632">
    <property type="component" value="Unassembled WGS sequence"/>
</dbReference>
<dbReference type="EMBL" id="AAAKQF010000005">
    <property type="protein sequence ID" value="EAC9040411.1"/>
    <property type="molecule type" value="Genomic_DNA"/>
</dbReference>
<dbReference type="EMBL" id="AAHZFN010000002">
    <property type="protein sequence ID" value="ECB9472489.1"/>
    <property type="molecule type" value="Genomic_DNA"/>
</dbReference>
<evidence type="ECO:0000313" key="39">
    <source>
        <dbReference type="EMBL" id="ECB9514120.1"/>
    </source>
</evidence>
<reference evidence="56 96" key="10">
    <citation type="submission" date="2020-06" db="EMBL/GenBank/DDBJ databases">
        <title>Two Listeria outbreaks in Switzerland in 2018 and 2020.</title>
        <authorList>
            <person name="Stevens M.J.A."/>
            <person name="Bloemberg G."/>
            <person name="Nusch-Inderbinnen M."/>
            <person name="Stephan R."/>
        </authorList>
    </citation>
    <scope>NUCLEOTIDE SEQUENCE [LARGE SCALE GENOMIC DNA]</scope>
    <source>
        <strain evidence="56 96">N18-0707</strain>
    </source>
</reference>
<dbReference type="AlphaFoldDB" id="A0A0B8RAQ9"/>
<evidence type="ECO:0000313" key="62">
    <source>
        <dbReference type="Proteomes" id="UP000336166"/>
    </source>
</evidence>
<evidence type="ECO:0000313" key="80">
    <source>
        <dbReference type="Proteomes" id="UP000427828"/>
    </source>
</evidence>
<dbReference type="EMBL" id="AABBZO010000008">
    <property type="protein sequence ID" value="EAG4462267.1"/>
    <property type="molecule type" value="Genomic_DNA"/>
</dbReference>
<evidence type="ECO:0000313" key="45">
    <source>
        <dbReference type="EMBL" id="EDN9837192.1"/>
    </source>
</evidence>
<evidence type="ECO:0000313" key="75">
    <source>
        <dbReference type="Proteomes" id="UP000389283"/>
    </source>
</evidence>
<dbReference type="EMBL" id="AAALRN010000001">
    <property type="protein sequence ID" value="EAD1184161.1"/>
    <property type="molecule type" value="Genomic_DNA"/>
</dbReference>
<dbReference type="Proteomes" id="UP000467536">
    <property type="component" value="Unassembled WGS sequence"/>
</dbReference>
<evidence type="ECO:0000313" key="24">
    <source>
        <dbReference type="EMBL" id="EAG2245987.1"/>
    </source>
</evidence>
<dbReference type="Proteomes" id="UP000544530">
    <property type="component" value="Unassembled WGS sequence"/>
</dbReference>
<keyword evidence="5 7" id="KW-0472">Membrane</keyword>
<reference evidence="101 102" key="3">
    <citation type="journal article" date="2018" name="Genome Biol.">
        <title>SKESA: strategic k-mer extension for scrupulous assemblies.</title>
        <authorList>
            <person name="Souvorov A."/>
            <person name="Agarwala R."/>
            <person name="Lipman D.J."/>
        </authorList>
    </citation>
    <scope>NUCLEOTIDE SEQUENCE [LARGE SCALE GENOMIC DNA]</scope>
    <source>
        <strain evidence="48">09CEB371LM</strain>
        <strain evidence="54">2017-325981-023-01</strain>
        <strain evidence="50 104">CFIAFB20100120</strain>
        <strain evidence="49 101">CFIAFB20130012</strain>
        <strain evidence="52">CFIAFB20170037</strain>
        <strain evidence="51 102">CFIAFB20170045</strain>
        <strain evidence="53 103">DMG1500109</strain>
    </source>
</reference>
<evidence type="ECO:0000313" key="96">
    <source>
        <dbReference type="Proteomes" id="UP000544530"/>
    </source>
</evidence>
<evidence type="ECO:0000313" key="86">
    <source>
        <dbReference type="Proteomes" id="UP000478704"/>
    </source>
</evidence>
<evidence type="ECO:0000313" key="34">
    <source>
        <dbReference type="EMBL" id="EAH3294648.1"/>
    </source>
</evidence>
<reference evidence="62 64" key="5">
    <citation type="submission" date="2018-06" db="EMBL/GenBank/DDBJ databases">
        <authorList>
            <consortium name="PulseNet: The National Subtyping Network for Foodborne Disease Surveillance"/>
            <person name="Tarr C.L."/>
            <person name="Trees E."/>
            <person name="Katz L.S."/>
            <person name="Carleton-Romer H.A."/>
            <person name="Stroika S."/>
            <person name="Kucerova Z."/>
            <person name="Roache K.F."/>
            <person name="Sabol A.L."/>
            <person name="Besser J."/>
            <person name="Gerner-Smidt P."/>
        </authorList>
    </citation>
    <scope>NUCLEOTIDE SEQUENCE [LARGE SCALE GENOMIC DNA]</scope>
    <source>
        <strain evidence="9 64">2015L-6227</strain>
        <strain evidence="19 62">PNUSAL000134</strain>
        <strain evidence="13 68">PNUSAL000910</strain>
        <strain evidence="21 69">PNUSAL002180</strain>
        <strain evidence="22 85">PNUSAL002298</strain>
        <strain evidence="36 67">PNUSAL004402</strain>
        <strain evidence="43 88">PNUSAL005692</strain>
    </source>
</reference>
<evidence type="ECO:0000313" key="79">
    <source>
        <dbReference type="Proteomes" id="UP000423131"/>
    </source>
</evidence>
<dbReference type="EMBL" id="MJTJ01000023">
    <property type="protein sequence ID" value="OET47805.1"/>
    <property type="molecule type" value="Genomic_DNA"/>
</dbReference>
<dbReference type="EMBL" id="AACJYH010000001">
    <property type="protein sequence ID" value="EAK8896294.1"/>
    <property type="molecule type" value="Genomic_DNA"/>
</dbReference>
<evidence type="ECO:0000313" key="65">
    <source>
        <dbReference type="Proteomes" id="UP000344343"/>
    </source>
</evidence>
<dbReference type="EMBL" id="AABEKY010000005">
    <property type="protein sequence ID" value="EAG9387829.1"/>
    <property type="molecule type" value="Genomic_DNA"/>
</dbReference>
<dbReference type="Proteomes" id="UP000540117">
    <property type="component" value="Unassembled WGS sequence"/>
</dbReference>
<evidence type="ECO:0000313" key="32">
    <source>
        <dbReference type="EMBL" id="EAG9518711.1"/>
    </source>
</evidence>
<evidence type="ECO:0000313" key="26">
    <source>
        <dbReference type="EMBL" id="EAG2998510.1"/>
    </source>
</evidence>
<evidence type="ECO:0000313" key="63">
    <source>
        <dbReference type="Proteomes" id="UP000337746"/>
    </source>
</evidence>
<comment type="subcellular location">
    <subcellularLocation>
        <location evidence="1">Cell membrane</location>
        <topology evidence="1">Multi-pass membrane protein</topology>
    </subcellularLocation>
</comment>
<evidence type="ECO:0000313" key="101">
    <source>
        <dbReference type="Proteomes" id="UP000840197"/>
    </source>
</evidence>
<evidence type="ECO:0000256" key="5">
    <source>
        <dbReference type="ARBA" id="ARBA00023136"/>
    </source>
</evidence>
<evidence type="ECO:0000313" key="55">
    <source>
        <dbReference type="EMBL" id="KAA9453209.1"/>
    </source>
</evidence>
<reference evidence="78 89" key="6">
    <citation type="submission" date="2019-04" db="EMBL/GenBank/DDBJ databases">
        <authorList>
            <consortium name="GenomeTrakr network: Whole genome sequencing for foodborne pathogen traceback"/>
        </authorList>
    </citation>
    <scope>NUCLEOTIDE SEQUENCE [LARGE SCALE GENOMIC DNA]</scope>
    <source>
        <strain evidence="30 98">CFSAN004300</strain>
        <strain evidence="31 89">CFSAN072474</strain>
        <strain evidence="42 70">FLAG-55987</strain>
        <strain evidence="37 78">PHLUSALM00088</strain>
    </source>
</reference>
<evidence type="ECO:0000313" key="35">
    <source>
        <dbReference type="EMBL" id="EAH4241079.1"/>
    </source>
</evidence>
<keyword evidence="2" id="KW-1003">Cell membrane</keyword>
<evidence type="ECO:0000313" key="102">
    <source>
        <dbReference type="Proteomes" id="UP000841146"/>
    </source>
</evidence>
<evidence type="ECO:0000313" key="19">
    <source>
        <dbReference type="EMBL" id="EAE2354674.1"/>
    </source>
</evidence>
<evidence type="ECO:0000313" key="16">
    <source>
        <dbReference type="EMBL" id="EAD5773514.1"/>
    </source>
</evidence>
<dbReference type="Proteomes" id="UP000843775">
    <property type="component" value="Unassembled WGS sequence"/>
</dbReference>
<evidence type="ECO:0000313" key="51">
    <source>
        <dbReference type="EMBL" id="HAC0011974.1"/>
    </source>
</evidence>
<evidence type="ECO:0000313" key="71">
    <source>
        <dbReference type="Proteomes" id="UP000365297"/>
    </source>
</evidence>
<evidence type="ECO:0000313" key="42">
    <source>
        <dbReference type="EMBL" id="ECY6545182.1"/>
    </source>
</evidence>
<dbReference type="GO" id="GO:0022857">
    <property type="term" value="F:transmembrane transporter activity"/>
    <property type="evidence" value="ECO:0007669"/>
    <property type="project" value="InterPro"/>
</dbReference>
<evidence type="ECO:0000313" key="43">
    <source>
        <dbReference type="EMBL" id="ECY9782646.1"/>
    </source>
</evidence>
<evidence type="ECO:0000313" key="28">
    <source>
        <dbReference type="EMBL" id="EAG4462267.1"/>
    </source>
</evidence>
<dbReference type="EMBL" id="AABBYJ010000006">
    <property type="protein sequence ID" value="EAG4331700.1"/>
    <property type="molecule type" value="Genomic_DNA"/>
</dbReference>
<dbReference type="EMBL" id="AABFVG010000006">
    <property type="protein sequence ID" value="EAH2282449.1"/>
    <property type="molecule type" value="Genomic_DNA"/>
</dbReference>
<dbReference type="EMBL" id="AAHZFY010000023">
    <property type="protein sequence ID" value="ECB9514120.1"/>
    <property type="molecule type" value="Genomic_DNA"/>
</dbReference>
<dbReference type="Proteomes" id="UP000389283">
    <property type="component" value="Unassembled WGS sequence"/>
</dbReference>
<organism evidence="40 75">
    <name type="scientific">Listeria monocytogenes</name>
    <dbReference type="NCBI Taxonomy" id="1639"/>
    <lineage>
        <taxon>Bacteria</taxon>
        <taxon>Bacillati</taxon>
        <taxon>Bacillota</taxon>
        <taxon>Bacilli</taxon>
        <taxon>Bacillales</taxon>
        <taxon>Listeriaceae</taxon>
        <taxon>Listeria</taxon>
    </lineage>
</organism>
<dbReference type="KEGG" id="lmok:CQ02_03120"/>
<evidence type="ECO:0000313" key="64">
    <source>
        <dbReference type="Proteomes" id="UP000339309"/>
    </source>
</evidence>
<evidence type="ECO:0000313" key="100">
    <source>
        <dbReference type="Proteomes" id="UP000566721"/>
    </source>
</evidence>
<dbReference type="Proteomes" id="UP000844415">
    <property type="component" value="Unassembled WGS sequence"/>
</dbReference>
<evidence type="ECO:0000313" key="48">
    <source>
        <dbReference type="EMBL" id="HAA8053215.1"/>
    </source>
</evidence>
<dbReference type="Proteomes" id="UP000344343">
    <property type="component" value="Unassembled WGS sequence"/>
</dbReference>
<dbReference type="EMBL" id="AAAJWF010000001">
    <property type="protein sequence ID" value="EAC7479169.1"/>
    <property type="molecule type" value="Genomic_DNA"/>
</dbReference>
<gene>
    <name evidence="59" type="primary">yjjp</name>
    <name evidence="21" type="ORF">A8L61_10910</name>
    <name evidence="30" type="ORF">AB917_07615</name>
    <name evidence="9" type="ORF">ABZ57_02770</name>
    <name evidence="58" type="ORF">AJL21_10070</name>
    <name evidence="57" type="ORF">AJL21_15085</name>
    <name evidence="18" type="ORF">ART25_10695</name>
    <name evidence="10" type="ORF">ARY78_11375</name>
    <name evidence="25" type="ORF">B1N52_03780</name>
    <name evidence="24" type="ORF">B1S26_11295</name>
    <name evidence="26" type="ORF">B5K54_14540</name>
    <name evidence="22" type="ORF">BB997_00545</name>
    <name evidence="41" type="ORF">BCZ19_03580</name>
    <name evidence="23" type="ORF">BCZ21_02835</name>
    <name evidence="28" type="ORF">CA369_08215</name>
    <name evidence="27" type="ORF">CAV64_10675</name>
    <name evidence="31" type="ORF">CW845_10065</name>
    <name evidence="33" type="ORF">D4920_10230</name>
    <name evidence="32" type="ORF">D4B11_02925</name>
    <name evidence="34" type="ORF">D5N24_09585</name>
    <name evidence="36" type="ORF">D7104_01125</name>
    <name evidence="55" type="ORF">DCK61_01780</name>
    <name evidence="29" type="ORF">DCT16_00540</name>
    <name evidence="12" type="ORF">DQ70_00545</name>
    <name evidence="11" type="ORF">DU018_14670</name>
    <name evidence="59" type="ORF">DYZ80_00655</name>
    <name evidence="20" type="ORF">E1W56_00580</name>
    <name evidence="35" type="ORF">E5F58_03580</name>
    <name evidence="17" type="ORF">EX365_14170</name>
    <name evidence="16" type="ORF">EXZ73_04325</name>
    <name evidence="42" type="ORF">F6436_12640</name>
    <name evidence="43" type="ORF">F6515_06525</name>
    <name evidence="37" type="ORF">FA835_09155</name>
    <name evidence="39" type="ORF">FLQ97_10255</name>
    <name evidence="38" type="ORF">FLR03_02215</name>
    <name evidence="40" type="ORF">FNX40_03715</name>
    <name evidence="46" type="ORF">FV747_05680</name>
    <name evidence="47" type="ORF">G3O21_001852</name>
    <name evidence="48" type="ORF">GHH22_08605</name>
    <name evidence="53" type="ORF">GI949_10690</name>
    <name evidence="45" type="ORF">GJW51_11035</name>
    <name evidence="44" type="ORF">GQG13_00525</name>
    <name evidence="49" type="ORF">GYR60_08490</name>
    <name evidence="50" type="ORF">GYS09_00590</name>
    <name evidence="51" type="ORF">GYX23_03065</name>
    <name evidence="52" type="ORF">GYY14_02595</name>
    <name evidence="54" type="ORF">HQN34_000243</name>
    <name evidence="56" type="ORF">HZJ64_02440</name>
    <name evidence="13" type="ORF">KV70_09350</name>
    <name evidence="14" type="ORF">QD52_03575</name>
    <name evidence="15" type="ORF">UI29_03590</name>
    <name evidence="19" type="ORF">Y261_09980</name>
</gene>
<evidence type="ECO:0000313" key="83">
    <source>
        <dbReference type="Proteomes" id="UP000467347"/>
    </source>
</evidence>
<dbReference type="EMBL" id="QDAY01000001">
    <property type="protein sequence ID" value="KAA9453209.1"/>
    <property type="molecule type" value="Genomic_DNA"/>
</dbReference>
<dbReference type="EMBL" id="AANDSR010000007">
    <property type="protein sequence ID" value="EDN9837192.1"/>
    <property type="molecule type" value="Genomic_DNA"/>
</dbReference>
<accession>A0A0B8RAQ9</accession>
<dbReference type="EMBL" id="AABAGT010000016">
    <property type="protein sequence ID" value="EAG0867786.1"/>
    <property type="molecule type" value="Genomic_DNA"/>
</dbReference>
<dbReference type="KEGG" id="lmv:Y193_12845"/>
<evidence type="ECO:0000313" key="31">
    <source>
        <dbReference type="EMBL" id="EAG9387829.1"/>
    </source>
</evidence>
<dbReference type="Proteomes" id="UP000403352">
    <property type="component" value="Unassembled WGS sequence"/>
</dbReference>
<dbReference type="Proteomes" id="UP000376505">
    <property type="component" value="Unassembled WGS sequence"/>
</dbReference>
<dbReference type="Proteomes" id="UP000365297">
    <property type="component" value="Unassembled WGS sequence"/>
</dbReference>
<evidence type="ECO:0000313" key="98">
    <source>
        <dbReference type="Proteomes" id="UP000548278"/>
    </source>
</evidence>
<evidence type="ECO:0000313" key="18">
    <source>
        <dbReference type="EMBL" id="EAE1339375.1"/>
    </source>
</evidence>
<dbReference type="Proteomes" id="UP000331186">
    <property type="component" value="Unassembled WGS sequence"/>
</dbReference>
<evidence type="ECO:0000313" key="91">
    <source>
        <dbReference type="Proteomes" id="UP000527632"/>
    </source>
</evidence>
<dbReference type="EMBL" id="AANPAU010000006">
    <property type="protein sequence ID" value="EDP8514428.1"/>
    <property type="molecule type" value="Genomic_DNA"/>
</dbReference>
<comment type="similarity">
    <text evidence="6">Belongs to the ThrE exporter (TC 2.A.79) family.</text>
</comment>
<dbReference type="Proteomes" id="UP000528151">
    <property type="component" value="Unassembled WGS sequence"/>
</dbReference>
<evidence type="ECO:0000313" key="94">
    <source>
        <dbReference type="Proteomes" id="UP000533021"/>
    </source>
</evidence>
<evidence type="ECO:0000313" key="57">
    <source>
        <dbReference type="EMBL" id="OET47805.1"/>
    </source>
</evidence>
<evidence type="ECO:0000313" key="38">
    <source>
        <dbReference type="EMBL" id="ECB9472489.1"/>
    </source>
</evidence>
<evidence type="ECO:0000313" key="40">
    <source>
        <dbReference type="EMBL" id="ECC1555911.1"/>
    </source>
</evidence>
<reference evidence="59 60" key="2">
    <citation type="journal article" date="2018" name="BMC Genomics">
        <title>Genes significantly associated with lineage II food isolates of Listeria monocytogenes.</title>
        <authorList>
            <person name="Pirone-Davies C."/>
            <person name="Chen Y."/>
            <person name="Pightling A."/>
            <person name="Ryan G."/>
            <person name="Wang Y."/>
            <person name="Yao K."/>
            <person name="Hoffmann M."/>
            <person name="Allard M.W."/>
        </authorList>
    </citation>
    <scope>NUCLEOTIDE SEQUENCE [LARGE SCALE GENOMIC DNA]</scope>
    <source>
        <strain evidence="59 60">PNUSAL000550</strain>
    </source>
</reference>
<evidence type="ECO:0000313" key="12">
    <source>
        <dbReference type="EMBL" id="EAC7479169.1"/>
    </source>
</evidence>
<dbReference type="Proteomes" id="UP000546397">
    <property type="component" value="Unassembled WGS sequence"/>
</dbReference>
<dbReference type="Proteomes" id="UP000840039">
    <property type="component" value="Unassembled WGS sequence"/>
</dbReference>
<evidence type="ECO:0000313" key="36">
    <source>
        <dbReference type="EMBL" id="EAK8896294.1"/>
    </source>
</evidence>
<evidence type="ECO:0000313" key="20">
    <source>
        <dbReference type="EMBL" id="EAE4940542.1"/>
    </source>
</evidence>
<evidence type="ECO:0000313" key="14">
    <source>
        <dbReference type="EMBL" id="EAD1184161.1"/>
    </source>
</evidence>
<dbReference type="Proteomes" id="UP000460224">
    <property type="component" value="Unassembled WGS sequence"/>
</dbReference>
<dbReference type="EMBL" id="AAAMZD010000001">
    <property type="protein sequence ID" value="EAD3791856.1"/>
    <property type="molecule type" value="Genomic_DNA"/>
</dbReference>
<dbReference type="EMBL" id="DAAJCS010000002">
    <property type="protein sequence ID" value="HAC0011974.1"/>
    <property type="molecule type" value="Genomic_DNA"/>
</dbReference>
<evidence type="ECO:0000313" key="73">
    <source>
        <dbReference type="Proteomes" id="UP000376505"/>
    </source>
</evidence>
<keyword evidence="3 7" id="KW-0812">Transmembrane</keyword>
<dbReference type="EMBL" id="AACKDQ010000018">
    <property type="protein sequence ID" value="EAK9317268.1"/>
    <property type="molecule type" value="Genomic_DNA"/>
</dbReference>
<dbReference type="EMBL" id="AABEMN010000003">
    <property type="protein sequence ID" value="EAG9518711.1"/>
    <property type="molecule type" value="Genomic_DNA"/>
</dbReference>
<evidence type="ECO:0000313" key="21">
    <source>
        <dbReference type="EMBL" id="EAG0867786.1"/>
    </source>
</evidence>
<dbReference type="Proteomes" id="UP000336166">
    <property type="component" value="Unassembled WGS sequence"/>
</dbReference>
<reference evidence="53" key="9">
    <citation type="submission" date="2019-11" db="EMBL/GenBank/DDBJ databases">
        <authorList>
            <consortium name="NCBI Pathogen Detection Project"/>
        </authorList>
    </citation>
    <scope>NUCLEOTIDE SEQUENCE</scope>
    <source>
        <strain evidence="48">09CEB371LM</strain>
        <strain evidence="54">2017-325981-023-01</strain>
        <strain evidence="50">CFIAFB20100120</strain>
        <strain evidence="49">CFIAFB20130012</strain>
        <strain evidence="52">CFIAFB20170037</strain>
        <strain evidence="51">CFIAFB20170045</strain>
        <strain evidence="53">DMG1500109</strain>
    </source>
</reference>
<dbReference type="RefSeq" id="WP_003725888.1">
    <property type="nucleotide sequence ID" value="NC_021824.1"/>
</dbReference>
<dbReference type="Proteomes" id="UP000489121">
    <property type="component" value="Unassembled WGS sequence"/>
</dbReference>
<evidence type="ECO:0000313" key="17">
    <source>
        <dbReference type="EMBL" id="EAD5787708.1"/>
    </source>
</evidence>
<evidence type="ECO:0000313" key="49">
    <source>
        <dbReference type="EMBL" id="HAB8398558.1"/>
    </source>
</evidence>
<dbReference type="EMBL" id="DABJAN010000001">
    <property type="protein sequence ID" value="HAJ9592078.1"/>
    <property type="molecule type" value="Genomic_DNA"/>
</dbReference>
<evidence type="ECO:0000313" key="29">
    <source>
        <dbReference type="EMBL" id="EAG6167870.1"/>
    </source>
</evidence>
<evidence type="ECO:0000313" key="53">
    <source>
        <dbReference type="EMBL" id="HAC1755431.1"/>
    </source>
</evidence>
<dbReference type="Proteomes" id="UP000842809">
    <property type="component" value="Unassembled WGS sequence"/>
</dbReference>
<name>A0A0B8RAQ9_LISMN</name>
<dbReference type="Proteomes" id="UP000423131">
    <property type="component" value="Unassembled WGS sequence"/>
</dbReference>
<evidence type="ECO:0000256" key="4">
    <source>
        <dbReference type="ARBA" id="ARBA00022989"/>
    </source>
</evidence>
<dbReference type="Proteomes" id="UP000393182">
    <property type="component" value="Unassembled WGS sequence"/>
</dbReference>
<evidence type="ECO:0000313" key="84">
    <source>
        <dbReference type="Proteomes" id="UP000467536"/>
    </source>
</evidence>
<evidence type="ECO:0000313" key="93">
    <source>
        <dbReference type="Proteomes" id="UP000530452"/>
    </source>
</evidence>
<evidence type="ECO:0000313" key="50">
    <source>
        <dbReference type="EMBL" id="HAB8555783.1"/>
    </source>
</evidence>
<dbReference type="EMBL" id="MJTJ01000019">
    <property type="protein sequence ID" value="OET48608.1"/>
    <property type="molecule type" value="Genomic_DNA"/>
</dbReference>
<dbReference type="EMBL" id="AAIAJJ010000002">
    <property type="protein sequence ID" value="ECC1555911.1"/>
    <property type="molecule type" value="Genomic_DNA"/>
</dbReference>
<dbReference type="EMBL" id="DAAEEB010000005">
    <property type="protein sequence ID" value="HAA8053215.1"/>
    <property type="molecule type" value="Genomic_DNA"/>
</dbReference>
<reference evidence="57 105" key="1">
    <citation type="submission" date="2016-09" db="EMBL/GenBank/DDBJ databases">
        <title>100K Listeria isolates.</title>
        <authorList>
            <person name="Chen P."/>
            <person name="Weimer B.C."/>
            <person name="Kong N."/>
            <person name="Huang B."/>
        </authorList>
    </citation>
    <scope>NUCLEOTIDE SEQUENCE [LARGE SCALE GENOMIC DNA]</scope>
    <source>
        <strain evidence="57 105">BCW_2383</strain>
    </source>
</reference>
<evidence type="ECO:0000313" key="82">
    <source>
        <dbReference type="Proteomes" id="UP000460224"/>
    </source>
</evidence>
<evidence type="ECO:0000313" key="95">
    <source>
        <dbReference type="Proteomes" id="UP000540117"/>
    </source>
</evidence>
<evidence type="ECO:0000313" key="25">
    <source>
        <dbReference type="EMBL" id="EAG2514269.1"/>
    </source>
</evidence>
<dbReference type="PANTHER" id="PTHR34390">
    <property type="entry name" value="UPF0442 PROTEIN YJJB-RELATED"/>
    <property type="match status" value="1"/>
</dbReference>
<dbReference type="PANTHER" id="PTHR34390:SF2">
    <property type="entry name" value="SUCCINATE TRANSPORTER SUBUNIT YJJP-RELATED"/>
    <property type="match status" value="1"/>
</dbReference>
<dbReference type="Proteomes" id="UP000354255">
    <property type="component" value="Unassembled WGS sequence"/>
</dbReference>
<dbReference type="Proteomes" id="UP000398321">
    <property type="component" value="Unassembled WGS sequence"/>
</dbReference>
<dbReference type="Proteomes" id="UP000350032">
    <property type="component" value="Unassembled WGS sequence"/>
</dbReference>
<dbReference type="EMBL" id="AAASLB010000001">
    <property type="protein sequence ID" value="EAE4940542.1"/>
    <property type="molecule type" value="Genomic_DNA"/>
</dbReference>
<evidence type="ECO:0000313" key="59">
    <source>
        <dbReference type="EMBL" id="RKA11122.1"/>
    </source>
</evidence>
<evidence type="ECO:0000313" key="47">
    <source>
        <dbReference type="EMBL" id="EDP8514428.1"/>
    </source>
</evidence>
<dbReference type="EMBL" id="AALAQH010000001">
    <property type="protein sequence ID" value="ECX6923737.1"/>
    <property type="molecule type" value="Genomic_DNA"/>
</dbReference>
<evidence type="ECO:0000313" key="15">
    <source>
        <dbReference type="EMBL" id="EAD3791856.1"/>
    </source>
</evidence>
<dbReference type="EMBL" id="AABCVX010000001">
    <property type="protein sequence ID" value="EAG6167870.1"/>
    <property type="molecule type" value="Genomic_DNA"/>
</dbReference>
<dbReference type="GO" id="GO:0015744">
    <property type="term" value="P:succinate transport"/>
    <property type="evidence" value="ECO:0007669"/>
    <property type="project" value="TreeGrafter"/>
</dbReference>
<dbReference type="Proteomes" id="UP000467347">
    <property type="component" value="Unassembled WGS sequence"/>
</dbReference>
<dbReference type="EMBL" id="AAAJKI010000060">
    <property type="protein sequence ID" value="EAC6549600.1"/>
    <property type="molecule type" value="Genomic_DNA"/>
</dbReference>
<dbReference type="Proteomes" id="UP000410967">
    <property type="component" value="Unassembled WGS sequence"/>
</dbReference>
<dbReference type="OMA" id="RLCIQCA"/>
<dbReference type="Proteomes" id="UP000427828">
    <property type="component" value="Unassembled WGS sequence"/>
</dbReference>
<dbReference type="Proteomes" id="UP000478704">
    <property type="component" value="Unassembled WGS sequence"/>
</dbReference>
<dbReference type="EMBL" id="AABGUK010000001">
    <property type="protein sequence ID" value="EAH4241079.1"/>
    <property type="molecule type" value="Genomic_DNA"/>
</dbReference>
<dbReference type="EMBL" id="AAANYR010000009">
    <property type="protein sequence ID" value="EAD5787708.1"/>
    <property type="molecule type" value="Genomic_DNA"/>
</dbReference>
<evidence type="ECO:0000313" key="10">
    <source>
        <dbReference type="EMBL" id="EAC5551029.1"/>
    </source>
</evidence>
<dbReference type="EMBL" id="AABATR010000001">
    <property type="protein sequence ID" value="EAG1892091.1"/>
    <property type="molecule type" value="Genomic_DNA"/>
</dbReference>
<sequence length="250" mass="27511">MSTETTDYLLETCLMAGKIMMESGAEMYRVEDTMNRIATIASNKKGISFVTPTGLFMSLEGERNVQLQQIPTRTINLEKVSMVNEFSRDFAEKRISLKELHTKLVNLDKDVRYFPIWLQIIAASLVSGSLMVIFGGGWFDFIPTCIIGAIGFIIFYYTQIFMKVKFLAEFLASLSVGLLAVLTISIGWGINLDTMIIGGVMPLVPGVPITNAVRDLIAGHLLSGMARGTEALLTSCAIGIGIAVVFRFFL</sequence>
<evidence type="ECO:0000313" key="23">
    <source>
        <dbReference type="EMBL" id="EAG2086180.1"/>
    </source>
</evidence>
<dbReference type="Proteomes" id="UP000339309">
    <property type="component" value="Unassembled WGS sequence"/>
</dbReference>
<feature type="domain" description="Threonine/serine exporter-like N-terminal" evidence="8">
    <location>
        <begin position="12"/>
        <end position="248"/>
    </location>
</feature>
<dbReference type="Proteomes" id="UP000548278">
    <property type="component" value="Unassembled WGS sequence"/>
</dbReference>
<dbReference type="Proteomes" id="UP000358545">
    <property type="component" value="Unassembled WGS sequence"/>
</dbReference>
<dbReference type="EMBL" id="AABGHY010000006">
    <property type="protein sequence ID" value="EAH3294648.1"/>
    <property type="molecule type" value="Genomic_DNA"/>
</dbReference>
<dbReference type="Proteomes" id="UP000522199">
    <property type="component" value="Unassembled WGS sequence"/>
</dbReference>
<dbReference type="EMBL" id="AAANYN010000004">
    <property type="protein sequence ID" value="EAD5773514.1"/>
    <property type="molecule type" value="Genomic_DNA"/>
</dbReference>
<dbReference type="EMBL" id="DAAJZA010000007">
    <property type="protein sequence ID" value="HAC1755431.1"/>
    <property type="molecule type" value="Genomic_DNA"/>
</dbReference>
<evidence type="ECO:0000313" key="90">
    <source>
        <dbReference type="Proteomes" id="UP000525850"/>
    </source>
</evidence>
<evidence type="ECO:0000256" key="6">
    <source>
        <dbReference type="ARBA" id="ARBA00034125"/>
    </source>
</evidence>
<evidence type="ECO:0000313" key="87">
    <source>
        <dbReference type="Proteomes" id="UP000481141"/>
    </source>
</evidence>
<dbReference type="Proteomes" id="UP000533021">
    <property type="component" value="Unassembled WGS sequence"/>
</dbReference>
<dbReference type="InterPro" id="IPR050539">
    <property type="entry name" value="ThrE_Dicarb/AminoAcid_Exp"/>
</dbReference>
<reference evidence="46 84" key="8">
    <citation type="submission" date="2019-08" db="EMBL/GenBank/DDBJ databases">
        <authorList>
            <person name="Ashton P.M."/>
            <person name="Dallman T."/>
            <person name="Nair S."/>
            <person name="De Pinna E."/>
            <person name="Peters T."/>
            <person name="Grant K."/>
        </authorList>
    </citation>
    <scope>NUCLEOTIDE SEQUENCE [LARGE SCALE GENOMIC DNA]</scope>
    <source>
        <strain evidence="33 94">282333</strain>
        <strain evidence="34 93">282352</strain>
        <strain evidence="32 97">289003</strain>
        <strain evidence="46 84">788324</strain>
        <strain evidence="20">RL15000286</strain>
    </source>
</reference>
<dbReference type="EMBL" id="DAAIHR010000007">
    <property type="protein sequence ID" value="HAB8398558.1"/>
    <property type="molecule type" value="Genomic_DNA"/>
</dbReference>
<evidence type="ECO:0000313" key="78">
    <source>
        <dbReference type="Proteomes" id="UP000410967"/>
    </source>
</evidence>
<evidence type="ECO:0000313" key="46">
    <source>
        <dbReference type="EMBL" id="EDO0985489.1"/>
    </source>
</evidence>
<evidence type="ECO:0000313" key="41">
    <source>
        <dbReference type="EMBL" id="ECX6923737.1"/>
    </source>
</evidence>
<dbReference type="Proteomes" id="UP000852906">
    <property type="component" value="Unassembled WGS sequence"/>
</dbReference>
<dbReference type="EMBL" id="AABBHO010000064">
    <property type="protein sequence ID" value="EAG2998510.1"/>
    <property type="molecule type" value="Genomic_DNA"/>
</dbReference>
<dbReference type="Proteomes" id="UP000843503">
    <property type="component" value="Unassembled WGS sequence"/>
</dbReference>
<dbReference type="EMBL" id="AAAIXK010000006">
    <property type="protein sequence ID" value="EAC5551029.1"/>
    <property type="molecule type" value="Genomic_DNA"/>
</dbReference>
<evidence type="ECO:0000313" key="77">
    <source>
        <dbReference type="Proteomes" id="UP000403352"/>
    </source>
</evidence>
<evidence type="ECO:0000313" key="76">
    <source>
        <dbReference type="Proteomes" id="UP000398321"/>
    </source>
</evidence>
<dbReference type="Proteomes" id="UP000455569">
    <property type="component" value="Unassembled WGS sequence"/>
</dbReference>
<reference evidence="55 82" key="4">
    <citation type="submission" date="2018-04" db="EMBL/GenBank/DDBJ databases">
        <title>Genome Analysis of a Prevalent Clone of Listeria monocytogenes Sequence Type 87 in China.</title>
        <authorList>
            <person name="Wang Y."/>
        </authorList>
    </citation>
    <scope>NUCLEOTIDE SEQUENCE [LARGE SCALE GENOMIC DNA]</scope>
    <source>
        <strain evidence="55 82">ICDC_LM1523</strain>
    </source>
</reference>
<dbReference type="Proteomes" id="UP000549379">
    <property type="component" value="Unassembled WGS sequence"/>
</dbReference>
<feature type="transmembrane region" description="Helical" evidence="7">
    <location>
        <begin position="141"/>
        <end position="158"/>
    </location>
</feature>
<evidence type="ECO:0000313" key="70">
    <source>
        <dbReference type="Proteomes" id="UP000364988"/>
    </source>
</evidence>
<evidence type="ECO:0000313" key="61">
    <source>
        <dbReference type="Proteomes" id="UP000331186"/>
    </source>
</evidence>
<evidence type="ECO:0000313" key="11">
    <source>
        <dbReference type="EMBL" id="EAC6549600.1"/>
    </source>
</evidence>
<dbReference type="Proteomes" id="UP000478682">
    <property type="component" value="Unassembled WGS sequence"/>
</dbReference>
<feature type="transmembrane region" description="Helical" evidence="7">
    <location>
        <begin position="170"/>
        <end position="190"/>
    </location>
</feature>
<evidence type="ECO:0000313" key="89">
    <source>
        <dbReference type="Proteomes" id="UP000522199"/>
    </source>
</evidence>
<dbReference type="EMBL" id="AANCRK010000001">
    <property type="protein sequence ID" value="EDN7713601.1"/>
    <property type="molecule type" value="Genomic_DNA"/>
</dbReference>
<comment type="caution">
    <text evidence="40">The sequence shown here is derived from an EMBL/GenBank/DDBJ whole genome shotgun (WGS) entry which is preliminary data.</text>
</comment>
<evidence type="ECO:0000313" key="72">
    <source>
        <dbReference type="Proteomes" id="UP000368512"/>
    </source>
</evidence>
<dbReference type="Proteomes" id="UP000840197">
    <property type="component" value="Unassembled WGS sequence"/>
</dbReference>
<evidence type="ECO:0000313" key="103">
    <source>
        <dbReference type="Proteomes" id="UP000843775"/>
    </source>
</evidence>
<evidence type="ECO:0000313" key="74">
    <source>
        <dbReference type="Proteomes" id="UP000379076"/>
    </source>
</evidence>
<evidence type="ECO:0000259" key="8">
    <source>
        <dbReference type="Pfam" id="PF06738"/>
    </source>
</evidence>
<dbReference type="Proteomes" id="UP000525850">
    <property type="component" value="Unassembled WGS sequence"/>
</dbReference>
<evidence type="ECO:0000313" key="105">
    <source>
        <dbReference type="Proteomes" id="UP000852906"/>
    </source>
</evidence>
<evidence type="ECO:0000313" key="13">
    <source>
        <dbReference type="EMBL" id="EAC9040411.1"/>
    </source>
</evidence>
<evidence type="ECO:0000313" key="69">
    <source>
        <dbReference type="Proteomes" id="UP000358545"/>
    </source>
</evidence>
<evidence type="ECO:0000256" key="3">
    <source>
        <dbReference type="ARBA" id="ARBA00022692"/>
    </source>
</evidence>
<dbReference type="Proteomes" id="UP000481141">
    <property type="component" value="Unassembled WGS sequence"/>
</dbReference>
<dbReference type="EMBL" id="AABBAW010000001">
    <property type="protein sequence ID" value="EAG2514269.1"/>
    <property type="molecule type" value="Genomic_DNA"/>
</dbReference>
<evidence type="ECO:0000313" key="27">
    <source>
        <dbReference type="EMBL" id="EAG4331700.1"/>
    </source>
</evidence>
<dbReference type="Proteomes" id="UP000364988">
    <property type="component" value="Unassembled WGS sequence"/>
</dbReference>
<evidence type="ECO:0000313" key="60">
    <source>
        <dbReference type="Proteomes" id="UP000272537"/>
    </source>
</evidence>
<dbReference type="EMBL" id="AABAWE010000001">
    <property type="protein sequence ID" value="EAG2086180.1"/>
    <property type="molecule type" value="Genomic_DNA"/>
</dbReference>
<dbReference type="Proteomes" id="UP000530452">
    <property type="component" value="Unassembled WGS sequence"/>
</dbReference>
<protein>
    <submittedName>
        <fullName evidence="59">Inner membrane protein YjjP</fullName>
    </submittedName>
    <submittedName>
        <fullName evidence="40 44">Threonine/serine exporter</fullName>
    </submittedName>
</protein>
<evidence type="ECO:0000313" key="92">
    <source>
        <dbReference type="Proteomes" id="UP000528151"/>
    </source>
</evidence>
<dbReference type="EMBL" id="AAAIKW010000001">
    <property type="protein sequence ID" value="EAC4551403.1"/>
    <property type="molecule type" value="Genomic_DNA"/>
</dbReference>
<dbReference type="Proteomes" id="UP000337746">
    <property type="component" value="Unassembled WGS sequence"/>
</dbReference>
<evidence type="ECO:0000313" key="54">
    <source>
        <dbReference type="EMBL" id="HAJ9592078.1"/>
    </source>
</evidence>
<dbReference type="InterPro" id="IPR010619">
    <property type="entry name" value="ThrE-like_N"/>
</dbReference>
<evidence type="ECO:0000313" key="104">
    <source>
        <dbReference type="Proteomes" id="UP000844415"/>
    </source>
</evidence>
<evidence type="ECO:0000313" key="97">
    <source>
        <dbReference type="Proteomes" id="UP000546397"/>
    </source>
</evidence>
<dbReference type="Proteomes" id="UP000566721">
    <property type="component" value="Unassembled WGS sequence"/>
</dbReference>
<evidence type="ECO:0000313" key="66">
    <source>
        <dbReference type="Proteomes" id="UP000345329"/>
    </source>
</evidence>
<dbReference type="EMBL" id="AALGDA010000015">
    <property type="protein sequence ID" value="ECY9782646.1"/>
    <property type="molecule type" value="Genomic_DNA"/>
</dbReference>
<dbReference type="EMBL" id="DAAJFY010000001">
    <property type="protein sequence ID" value="HAC0274253.1"/>
    <property type="molecule type" value="Genomic_DNA"/>
</dbReference>
<dbReference type="EMBL" id="JACAVN010000001">
    <property type="protein sequence ID" value="NYA00677.1"/>
    <property type="molecule type" value="Genomic_DNA"/>
</dbReference>
<evidence type="ECO:0000313" key="44">
    <source>
        <dbReference type="EMBL" id="EDN7713601.1"/>
    </source>
</evidence>
<evidence type="ECO:0000313" key="52">
    <source>
        <dbReference type="EMBL" id="HAC0274253.1"/>
    </source>
</evidence>
<evidence type="ECO:0000313" key="88">
    <source>
        <dbReference type="Proteomes" id="UP000489121"/>
    </source>
</evidence>
<dbReference type="EMBL" id="AANEHK010000004">
    <property type="protein sequence ID" value="EDO0985489.1"/>
    <property type="molecule type" value="Genomic_DNA"/>
</dbReference>
<dbReference type="EMBL" id="AABDGJ010000004">
    <property type="protein sequence ID" value="EAG6990453.1"/>
    <property type="molecule type" value="Genomic_DNA"/>
</dbReference>
<reference evidence="75 76" key="7">
    <citation type="submission" date="2019-07" db="EMBL/GenBank/DDBJ databases">
        <authorList>
            <consortium name="GenomeTrakr: Next Generation Sequencing Network for Food Pathogen Tracability"/>
        </authorList>
    </citation>
    <scope>NUCLEOTIDE SEQUENCE [LARGE SCALE GENOMIC DNA]</scope>
    <source>
        <strain evidence="26 99">10B02965A-1</strain>
        <strain evidence="12 72">CFSAN008042</strain>
        <strain evidence="28 92">CFSAN063727</strain>
        <strain evidence="44 81">CFSAN102901</strain>
        <strain evidence="18 74">FDA00006494</strain>
        <strain evidence="10 71">FDA00007096</strain>
        <strain evidence="14 77">FDA00008584</strain>
        <strain evidence="24">FDA00011243</strain>
        <strain evidence="11 61">FDA00013332</strain>
        <strain evidence="17 65">FDA00013853</strain>
        <strain evidence="38 79">FDA00014336</strain>
        <strain evidence="40 75">FDA00014370</strain>
        <strain evidence="39 76">FDA00014392</strain>
        <strain evidence="47">FDA00015054</strain>
        <strain evidence="27 95">FDA1005580-S054-001</strain>
        <strain evidence="86">FDA1090798-S029-001</strain>
        <strain evidence="87">FDA956581-098-004</strain>
        <strain evidence="25 90">FDA960927-006-004</strain>
        <strain evidence="29 100">FLAG-38921</strain>
        <strain evidence="41 80">FLAG-51482A</strain>
        <strain evidence="23 63">FLAG-54356</strain>
        <strain evidence="16 73">FSIS31901579</strain>
        <strain evidence="35 91">LS1344</strain>
        <strain evidence="45 83">OSF101448</strain>
        <strain evidence="15 66">VA-WGS-00405</strain>
    </source>
</reference>